<name>C9PMJ1_9PAST</name>
<dbReference type="EMBL" id="ACZR01000001">
    <property type="protein sequence ID" value="EEX51411.1"/>
    <property type="molecule type" value="Genomic_DNA"/>
</dbReference>
<dbReference type="Proteomes" id="UP000005519">
    <property type="component" value="Unassembled WGS sequence"/>
</dbReference>
<protein>
    <submittedName>
        <fullName evidence="1">Uncharacterized protein</fullName>
    </submittedName>
</protein>
<proteinExistence type="predicted"/>
<reference evidence="1 2" key="1">
    <citation type="submission" date="2009-10" db="EMBL/GenBank/DDBJ databases">
        <authorList>
            <person name="Muzny D."/>
            <person name="Qin X."/>
            <person name="Deng J."/>
            <person name="Jiang H."/>
            <person name="Liu Y."/>
            <person name="Qu J."/>
            <person name="Song X.-Z."/>
            <person name="Zhang L."/>
            <person name="Thornton R."/>
            <person name="Coyle M."/>
            <person name="Francisco L."/>
            <person name="Jackson L."/>
            <person name="Javaid M."/>
            <person name="Korchina V."/>
            <person name="Kovar C."/>
            <person name="Mata R."/>
            <person name="Mathew T."/>
            <person name="Ngo R."/>
            <person name="Nguyen L."/>
            <person name="Nguyen N."/>
            <person name="Okwuonu G."/>
            <person name="Ongeri F."/>
            <person name="Pham C."/>
            <person name="Simmons D."/>
            <person name="Wilczek-Boney K."/>
            <person name="Hale W."/>
            <person name="Jakkamsetti A."/>
            <person name="Pham P."/>
            <person name="Ruth R."/>
            <person name="San Lucas F."/>
            <person name="Warren J."/>
            <person name="Zhang J."/>
            <person name="Zhao Z."/>
            <person name="Zhou C."/>
            <person name="Zhu D."/>
            <person name="Lee S."/>
            <person name="Bess C."/>
            <person name="Blankenburg K."/>
            <person name="Forbes L."/>
            <person name="Fu Q."/>
            <person name="Gubbala S."/>
            <person name="Hirani K."/>
            <person name="Jayaseelan J.C."/>
            <person name="Lara F."/>
            <person name="Munidasa M."/>
            <person name="Palculict T."/>
            <person name="Patil S."/>
            <person name="Pu L.-L."/>
            <person name="Saada N."/>
            <person name="Tang L."/>
            <person name="Weissenberger G."/>
            <person name="Zhu Y."/>
            <person name="Hemphill L."/>
            <person name="Shang Y."/>
            <person name="Youmans B."/>
            <person name="Ayvaz T."/>
            <person name="Ross M."/>
            <person name="Santibanez J."/>
            <person name="Aqrawi P."/>
            <person name="Gross S."/>
            <person name="Joshi V."/>
            <person name="Fowler G."/>
            <person name="Nazareth L."/>
            <person name="Reid J."/>
            <person name="Worley K."/>
            <person name="Petrosino J."/>
            <person name="Highlander S."/>
            <person name="Gibbs R."/>
        </authorList>
    </citation>
    <scope>NUCLEOTIDE SEQUENCE [LARGE SCALE GENOMIC DNA]</scope>
    <source>
        <strain evidence="1 2">ATCC 43325</strain>
    </source>
</reference>
<dbReference type="HOGENOM" id="CLU_3293823_0_0_6"/>
<gene>
    <name evidence="1" type="ORF">HMPREF0621_0215</name>
</gene>
<evidence type="ECO:0000313" key="1">
    <source>
        <dbReference type="EMBL" id="EEX51411.1"/>
    </source>
</evidence>
<accession>C9PMJ1</accession>
<keyword evidence="2" id="KW-1185">Reference proteome</keyword>
<sequence length="40" mass="4604">MVVVKTVELMPLLVNDYKGSLYSKKVQNLEKVTAFCEEKE</sequence>
<dbReference type="STRING" id="667128.HMPREF0621_0215"/>
<organism evidence="1 2">
    <name type="scientific">Pasteurella dagmatis ATCC 43325</name>
    <dbReference type="NCBI Taxonomy" id="667128"/>
    <lineage>
        <taxon>Bacteria</taxon>
        <taxon>Pseudomonadati</taxon>
        <taxon>Pseudomonadota</taxon>
        <taxon>Gammaproteobacteria</taxon>
        <taxon>Pasteurellales</taxon>
        <taxon>Pasteurellaceae</taxon>
        <taxon>Pasteurella</taxon>
    </lineage>
</organism>
<evidence type="ECO:0000313" key="2">
    <source>
        <dbReference type="Proteomes" id="UP000005519"/>
    </source>
</evidence>
<dbReference type="AlphaFoldDB" id="C9PMJ1"/>
<comment type="caution">
    <text evidence="1">The sequence shown here is derived from an EMBL/GenBank/DDBJ whole genome shotgun (WGS) entry which is preliminary data.</text>
</comment>